<protein>
    <recommendedName>
        <fullName evidence="3">C2H2-type domain-containing protein</fullName>
    </recommendedName>
</protein>
<accession>A0A8K0R2P2</accession>
<comment type="caution">
    <text evidence="1">The sequence shown here is derived from an EMBL/GenBank/DDBJ whole genome shotgun (WGS) entry which is preliminary data.</text>
</comment>
<gene>
    <name evidence="1" type="ORF">FB567DRAFT_530873</name>
</gene>
<reference evidence="1" key="1">
    <citation type="journal article" date="2021" name="Nat. Commun.">
        <title>Genetic determinants of endophytism in the Arabidopsis root mycobiome.</title>
        <authorList>
            <person name="Mesny F."/>
            <person name="Miyauchi S."/>
            <person name="Thiergart T."/>
            <person name="Pickel B."/>
            <person name="Atanasova L."/>
            <person name="Karlsson M."/>
            <person name="Huettel B."/>
            <person name="Barry K.W."/>
            <person name="Haridas S."/>
            <person name="Chen C."/>
            <person name="Bauer D."/>
            <person name="Andreopoulos W."/>
            <person name="Pangilinan J."/>
            <person name="LaButti K."/>
            <person name="Riley R."/>
            <person name="Lipzen A."/>
            <person name="Clum A."/>
            <person name="Drula E."/>
            <person name="Henrissat B."/>
            <person name="Kohler A."/>
            <person name="Grigoriev I.V."/>
            <person name="Martin F.M."/>
            <person name="Hacquard S."/>
        </authorList>
    </citation>
    <scope>NUCLEOTIDE SEQUENCE</scope>
    <source>
        <strain evidence="1">MPI-SDFR-AT-0120</strain>
    </source>
</reference>
<evidence type="ECO:0000313" key="2">
    <source>
        <dbReference type="Proteomes" id="UP000813461"/>
    </source>
</evidence>
<dbReference type="AlphaFoldDB" id="A0A8K0R2P2"/>
<dbReference type="Proteomes" id="UP000813461">
    <property type="component" value="Unassembled WGS sequence"/>
</dbReference>
<dbReference type="OrthoDB" id="2687452at2759"/>
<keyword evidence="2" id="KW-1185">Reference proteome</keyword>
<evidence type="ECO:0008006" key="3">
    <source>
        <dbReference type="Google" id="ProtNLM"/>
    </source>
</evidence>
<organism evidence="1 2">
    <name type="scientific">Paraphoma chrysanthemicola</name>
    <dbReference type="NCBI Taxonomy" id="798071"/>
    <lineage>
        <taxon>Eukaryota</taxon>
        <taxon>Fungi</taxon>
        <taxon>Dikarya</taxon>
        <taxon>Ascomycota</taxon>
        <taxon>Pezizomycotina</taxon>
        <taxon>Dothideomycetes</taxon>
        <taxon>Pleosporomycetidae</taxon>
        <taxon>Pleosporales</taxon>
        <taxon>Pleosporineae</taxon>
        <taxon>Phaeosphaeriaceae</taxon>
        <taxon>Paraphoma</taxon>
    </lineage>
</organism>
<dbReference type="EMBL" id="JAGMVJ010000014">
    <property type="protein sequence ID" value="KAH7082244.1"/>
    <property type="molecule type" value="Genomic_DNA"/>
</dbReference>
<proteinExistence type="predicted"/>
<sequence>MEPSDTGVHSISKGSSPSTGVVFVGEAANDMIVSVHRHEGSSGYIFRCSFVGCRNTTFRRWHDFERHDNTFHNGTSVLWCPAYGCSRSKGHMNKSFPKARKDKLREHVRKVHGYDFHG</sequence>
<evidence type="ECO:0000313" key="1">
    <source>
        <dbReference type="EMBL" id="KAH7082244.1"/>
    </source>
</evidence>
<name>A0A8K0R2P2_9PLEO</name>